<feature type="transmembrane region" description="Helical" evidence="8">
    <location>
        <begin position="22"/>
        <end position="39"/>
    </location>
</feature>
<reference evidence="10 11" key="1">
    <citation type="submission" date="2019-06" db="EMBL/GenBank/DDBJ databases">
        <title>Sequencing the genomes of 1000 actinobacteria strains.</title>
        <authorList>
            <person name="Klenk H.-P."/>
        </authorList>
    </citation>
    <scope>NUCLEOTIDE SEQUENCE [LARGE SCALE GENOMIC DNA]</scope>
    <source>
        <strain evidence="10 11">DSM 18935</strain>
    </source>
</reference>
<sequence>MVDALAQTGPAPRSRALAGRQVRTIAGAVVLAVALWWLWRTVDLSAVTTTLGALLQSPLPALASLLGYAAAFLLRSWAWHLLQPVVPLGQAWAAVHVSLAGNHLLPLRLGEVLRVTSAVRRTEATLRETSAVTVSLRLGDLLALLVVAAMAAPVALARVLRPELAVLAGVVLLAGVVAAWVLLRPAGQTRQPRPTTVALVVVATVSAWLLEAAVLFAVATTAGLELGLADAAGVTAVTVLAQAVAITPGGLGTYEAVGTAALVALGHPAPEAFAVVLTTHAVKTAYSIVLGGAAVLAPSPGYLGRLRLPARRPERPAADPPSPLAPVVVFIPAYDEEAVIGGVLERIPRRVGGREVQVLVVDDGSRDRTAAIAAAAGATVLSQPRNLGLGAAVRRGLRESAALRPAAGVYLDADDEYRPEDIAAVVAPVLDGTADYVIGSRFRGHIEHMRAHRRVGNLALTRWVRWMTREPGLTDGQSGFRAFSPAALEAGEVIHDYNYAQVLTLDLLAKGFRYTEVPIGYAFRTTGTSFISLGRYLRAVIPAVHRELNDRGPAVPSAPVGQSSTTWERNPSRAVAQR</sequence>
<feature type="compositionally biased region" description="Polar residues" evidence="7">
    <location>
        <begin position="560"/>
        <end position="569"/>
    </location>
</feature>
<dbReference type="PANTHER" id="PTHR48090:SF7">
    <property type="entry name" value="RFBJ PROTEIN"/>
    <property type="match status" value="1"/>
</dbReference>
<organism evidence="10 11">
    <name type="scientific">Marihabitans asiaticum</name>
    <dbReference type="NCBI Taxonomy" id="415218"/>
    <lineage>
        <taxon>Bacteria</taxon>
        <taxon>Bacillati</taxon>
        <taxon>Actinomycetota</taxon>
        <taxon>Actinomycetes</taxon>
        <taxon>Micrococcales</taxon>
        <taxon>Intrasporangiaceae</taxon>
        <taxon>Marihabitans</taxon>
    </lineage>
</organism>
<dbReference type="InterPro" id="IPR022791">
    <property type="entry name" value="L-PG_synthase/AglD"/>
</dbReference>
<keyword evidence="5 8" id="KW-1133">Transmembrane helix</keyword>
<dbReference type="Pfam" id="PF03706">
    <property type="entry name" value="LPG_synthase_TM"/>
    <property type="match status" value="1"/>
</dbReference>
<dbReference type="AlphaFoldDB" id="A0A560WDS9"/>
<keyword evidence="6 8" id="KW-0472">Membrane</keyword>
<feature type="domain" description="Glycosyltransferase 2-like" evidence="9">
    <location>
        <begin position="329"/>
        <end position="481"/>
    </location>
</feature>
<name>A0A560WDS9_9MICO</name>
<dbReference type="Proteomes" id="UP000315628">
    <property type="component" value="Unassembled WGS sequence"/>
</dbReference>
<evidence type="ECO:0000313" key="11">
    <source>
        <dbReference type="Proteomes" id="UP000315628"/>
    </source>
</evidence>
<dbReference type="GO" id="GO:0016740">
    <property type="term" value="F:transferase activity"/>
    <property type="evidence" value="ECO:0007669"/>
    <property type="project" value="UniProtKB-KW"/>
</dbReference>
<evidence type="ECO:0000256" key="1">
    <source>
        <dbReference type="ARBA" id="ARBA00004651"/>
    </source>
</evidence>
<gene>
    <name evidence="10" type="ORF">FB557_1366</name>
</gene>
<dbReference type="CDD" id="cd04179">
    <property type="entry name" value="DPM_DPG-synthase_like"/>
    <property type="match status" value="1"/>
</dbReference>
<evidence type="ECO:0000256" key="3">
    <source>
        <dbReference type="ARBA" id="ARBA00022475"/>
    </source>
</evidence>
<evidence type="ECO:0000313" key="10">
    <source>
        <dbReference type="EMBL" id="TWD15833.1"/>
    </source>
</evidence>
<dbReference type="EMBL" id="VIUW01000002">
    <property type="protein sequence ID" value="TWD15833.1"/>
    <property type="molecule type" value="Genomic_DNA"/>
</dbReference>
<evidence type="ECO:0000256" key="7">
    <source>
        <dbReference type="SAM" id="MobiDB-lite"/>
    </source>
</evidence>
<proteinExistence type="inferred from homology"/>
<protein>
    <submittedName>
        <fullName evidence="10">Glycosyltransferase involved in cell wall biosynthesis</fullName>
    </submittedName>
</protein>
<dbReference type="Gene3D" id="3.90.550.10">
    <property type="entry name" value="Spore Coat Polysaccharide Biosynthesis Protein SpsA, Chain A"/>
    <property type="match status" value="1"/>
</dbReference>
<dbReference type="RefSeq" id="WP_144856832.1">
    <property type="nucleotide sequence ID" value="NZ_BAAAYT010000001.1"/>
</dbReference>
<evidence type="ECO:0000256" key="4">
    <source>
        <dbReference type="ARBA" id="ARBA00022692"/>
    </source>
</evidence>
<dbReference type="InterPro" id="IPR001173">
    <property type="entry name" value="Glyco_trans_2-like"/>
</dbReference>
<feature type="transmembrane region" description="Helical" evidence="8">
    <location>
        <begin position="59"/>
        <end position="78"/>
    </location>
</feature>
<keyword evidence="10" id="KW-0808">Transferase</keyword>
<dbReference type="InterPro" id="IPR029044">
    <property type="entry name" value="Nucleotide-diphossugar_trans"/>
</dbReference>
<dbReference type="GO" id="GO:0005886">
    <property type="term" value="C:plasma membrane"/>
    <property type="evidence" value="ECO:0007669"/>
    <property type="project" value="UniProtKB-SubCell"/>
</dbReference>
<comment type="subcellular location">
    <subcellularLocation>
        <location evidence="1">Cell membrane</location>
        <topology evidence="1">Multi-pass membrane protein</topology>
    </subcellularLocation>
</comment>
<evidence type="ECO:0000256" key="8">
    <source>
        <dbReference type="SAM" id="Phobius"/>
    </source>
</evidence>
<evidence type="ECO:0000259" key="9">
    <source>
        <dbReference type="Pfam" id="PF00535"/>
    </source>
</evidence>
<feature type="transmembrane region" description="Helical" evidence="8">
    <location>
        <begin position="141"/>
        <end position="160"/>
    </location>
</feature>
<dbReference type="SUPFAM" id="SSF53448">
    <property type="entry name" value="Nucleotide-diphospho-sugar transferases"/>
    <property type="match status" value="1"/>
</dbReference>
<keyword evidence="3" id="KW-1003">Cell membrane</keyword>
<comment type="similarity">
    <text evidence="2">Belongs to the glycosyltransferase 2 family.</text>
</comment>
<feature type="transmembrane region" description="Helical" evidence="8">
    <location>
        <begin position="195"/>
        <end position="219"/>
    </location>
</feature>
<feature type="region of interest" description="Disordered" evidence="7">
    <location>
        <begin position="551"/>
        <end position="578"/>
    </location>
</feature>
<evidence type="ECO:0000256" key="2">
    <source>
        <dbReference type="ARBA" id="ARBA00006739"/>
    </source>
</evidence>
<feature type="transmembrane region" description="Helical" evidence="8">
    <location>
        <begin position="166"/>
        <end position="183"/>
    </location>
</feature>
<dbReference type="PANTHER" id="PTHR48090">
    <property type="entry name" value="UNDECAPRENYL-PHOSPHATE 4-DEOXY-4-FORMAMIDO-L-ARABINOSE TRANSFERASE-RELATED"/>
    <property type="match status" value="1"/>
</dbReference>
<evidence type="ECO:0000256" key="5">
    <source>
        <dbReference type="ARBA" id="ARBA00022989"/>
    </source>
</evidence>
<evidence type="ECO:0000256" key="6">
    <source>
        <dbReference type="ARBA" id="ARBA00023136"/>
    </source>
</evidence>
<accession>A0A560WDS9</accession>
<dbReference type="InterPro" id="IPR050256">
    <property type="entry name" value="Glycosyltransferase_2"/>
</dbReference>
<dbReference type="Pfam" id="PF00535">
    <property type="entry name" value="Glycos_transf_2"/>
    <property type="match status" value="1"/>
</dbReference>
<keyword evidence="4 8" id="KW-0812">Transmembrane</keyword>
<keyword evidence="11" id="KW-1185">Reference proteome</keyword>
<comment type="caution">
    <text evidence="10">The sequence shown here is derived from an EMBL/GenBank/DDBJ whole genome shotgun (WGS) entry which is preliminary data.</text>
</comment>
<dbReference type="OrthoDB" id="9810303at2"/>